<feature type="compositionally biased region" description="Polar residues" evidence="1">
    <location>
        <begin position="33"/>
        <end position="42"/>
    </location>
</feature>
<dbReference type="Proteomes" id="UP001529510">
    <property type="component" value="Unassembled WGS sequence"/>
</dbReference>
<reference evidence="2 3" key="1">
    <citation type="submission" date="2024-05" db="EMBL/GenBank/DDBJ databases">
        <title>Genome sequencing and assembly of Indian major carp, Cirrhinus mrigala (Hamilton, 1822).</title>
        <authorList>
            <person name="Mohindra V."/>
            <person name="Chowdhury L.M."/>
            <person name="Lal K."/>
            <person name="Jena J.K."/>
        </authorList>
    </citation>
    <scope>NUCLEOTIDE SEQUENCE [LARGE SCALE GENOMIC DNA]</scope>
    <source>
        <strain evidence="2">CM1030</strain>
        <tissue evidence="2">Blood</tissue>
    </source>
</reference>
<feature type="compositionally biased region" description="Low complexity" evidence="1">
    <location>
        <begin position="10"/>
        <end position="26"/>
    </location>
</feature>
<keyword evidence="3" id="KW-1185">Reference proteome</keyword>
<dbReference type="AlphaFoldDB" id="A0ABD0RFI8"/>
<evidence type="ECO:0000313" key="3">
    <source>
        <dbReference type="Proteomes" id="UP001529510"/>
    </source>
</evidence>
<evidence type="ECO:0000256" key="1">
    <source>
        <dbReference type="SAM" id="MobiDB-lite"/>
    </source>
</evidence>
<evidence type="ECO:0000313" key="2">
    <source>
        <dbReference type="EMBL" id="KAL0196265.1"/>
    </source>
</evidence>
<sequence length="60" mass="6463">MRSASDNALDESLPAPSPAPSLRSLPPLEPDDTTPSQRSPQAAHTHTRSLRRHTRSGGHL</sequence>
<gene>
    <name evidence="2" type="ORF">M9458_009837</name>
</gene>
<feature type="compositionally biased region" description="Basic residues" evidence="1">
    <location>
        <begin position="45"/>
        <end position="60"/>
    </location>
</feature>
<accession>A0ABD0RFI8</accession>
<proteinExistence type="predicted"/>
<organism evidence="2 3">
    <name type="scientific">Cirrhinus mrigala</name>
    <name type="common">Mrigala</name>
    <dbReference type="NCBI Taxonomy" id="683832"/>
    <lineage>
        <taxon>Eukaryota</taxon>
        <taxon>Metazoa</taxon>
        <taxon>Chordata</taxon>
        <taxon>Craniata</taxon>
        <taxon>Vertebrata</taxon>
        <taxon>Euteleostomi</taxon>
        <taxon>Actinopterygii</taxon>
        <taxon>Neopterygii</taxon>
        <taxon>Teleostei</taxon>
        <taxon>Ostariophysi</taxon>
        <taxon>Cypriniformes</taxon>
        <taxon>Cyprinidae</taxon>
        <taxon>Labeoninae</taxon>
        <taxon>Labeonini</taxon>
        <taxon>Cirrhinus</taxon>
    </lineage>
</organism>
<protein>
    <submittedName>
        <fullName evidence="2">Uncharacterized protein</fullName>
    </submittedName>
</protein>
<feature type="non-terminal residue" evidence="2">
    <location>
        <position position="60"/>
    </location>
</feature>
<name>A0ABD0RFI8_CIRMR</name>
<feature type="region of interest" description="Disordered" evidence="1">
    <location>
        <begin position="1"/>
        <end position="60"/>
    </location>
</feature>
<dbReference type="EMBL" id="JAMKFB020000004">
    <property type="protein sequence ID" value="KAL0196265.1"/>
    <property type="molecule type" value="Genomic_DNA"/>
</dbReference>
<comment type="caution">
    <text evidence="2">The sequence shown here is derived from an EMBL/GenBank/DDBJ whole genome shotgun (WGS) entry which is preliminary data.</text>
</comment>